<dbReference type="GO" id="GO:0005829">
    <property type="term" value="C:cytosol"/>
    <property type="evidence" value="ECO:0007669"/>
    <property type="project" value="TreeGrafter"/>
</dbReference>
<dbReference type="InterPro" id="IPR003231">
    <property type="entry name" value="ACP"/>
</dbReference>
<keyword evidence="1" id="KW-0596">Phosphopantetheine</keyword>
<proteinExistence type="predicted"/>
<dbReference type="GO" id="GO:0016020">
    <property type="term" value="C:membrane"/>
    <property type="evidence" value="ECO:0007669"/>
    <property type="project" value="GOC"/>
</dbReference>
<dbReference type="AlphaFoldDB" id="A0A381T6Z6"/>
<dbReference type="PROSITE" id="PS50075">
    <property type="entry name" value="CARRIER"/>
    <property type="match status" value="1"/>
</dbReference>
<dbReference type="InterPro" id="IPR009081">
    <property type="entry name" value="PP-bd_ACP"/>
</dbReference>
<dbReference type="SUPFAM" id="SSF47336">
    <property type="entry name" value="ACP-like"/>
    <property type="match status" value="1"/>
</dbReference>
<dbReference type="EMBL" id="UINC01004121">
    <property type="protein sequence ID" value="SVA11960.1"/>
    <property type="molecule type" value="Genomic_DNA"/>
</dbReference>
<accession>A0A381T6Z6</accession>
<dbReference type="PANTHER" id="PTHR20863:SF76">
    <property type="entry name" value="CARRIER DOMAIN-CONTAINING PROTEIN"/>
    <property type="match status" value="1"/>
</dbReference>
<protein>
    <recommendedName>
        <fullName evidence="3">Carrier domain-containing protein</fullName>
    </recommendedName>
</protein>
<name>A0A381T6Z6_9ZZZZ</name>
<organism evidence="4">
    <name type="scientific">marine metagenome</name>
    <dbReference type="NCBI Taxonomy" id="408172"/>
    <lineage>
        <taxon>unclassified sequences</taxon>
        <taxon>metagenomes</taxon>
        <taxon>ecological metagenomes</taxon>
    </lineage>
</organism>
<dbReference type="GO" id="GO:0000035">
    <property type="term" value="F:acyl binding"/>
    <property type="evidence" value="ECO:0007669"/>
    <property type="project" value="TreeGrafter"/>
</dbReference>
<keyword evidence="2" id="KW-0597">Phosphoprotein</keyword>
<feature type="domain" description="Carrier" evidence="3">
    <location>
        <begin position="1"/>
        <end position="80"/>
    </location>
</feature>
<evidence type="ECO:0000259" key="3">
    <source>
        <dbReference type="PROSITE" id="PS50075"/>
    </source>
</evidence>
<dbReference type="Pfam" id="PF00550">
    <property type="entry name" value="PP-binding"/>
    <property type="match status" value="1"/>
</dbReference>
<evidence type="ECO:0000256" key="2">
    <source>
        <dbReference type="ARBA" id="ARBA00022553"/>
    </source>
</evidence>
<evidence type="ECO:0000313" key="4">
    <source>
        <dbReference type="EMBL" id="SVA11960.1"/>
    </source>
</evidence>
<dbReference type="InterPro" id="IPR036736">
    <property type="entry name" value="ACP-like_sf"/>
</dbReference>
<dbReference type="Gene3D" id="1.10.1200.10">
    <property type="entry name" value="ACP-like"/>
    <property type="match status" value="1"/>
</dbReference>
<sequence>MTIDEVRQIILNILEDIAPDEDISSIDDNTKLRDQIDLDSMDFLDIVMELRKRFNIEVPEKDYEHLATLAGCITYLQPLLKDRLAAS</sequence>
<dbReference type="GO" id="GO:0000036">
    <property type="term" value="F:acyl carrier activity"/>
    <property type="evidence" value="ECO:0007669"/>
    <property type="project" value="TreeGrafter"/>
</dbReference>
<reference evidence="4" key="1">
    <citation type="submission" date="2018-05" db="EMBL/GenBank/DDBJ databases">
        <authorList>
            <person name="Lanie J.A."/>
            <person name="Ng W.-L."/>
            <person name="Kazmierczak K.M."/>
            <person name="Andrzejewski T.M."/>
            <person name="Davidsen T.M."/>
            <person name="Wayne K.J."/>
            <person name="Tettelin H."/>
            <person name="Glass J.I."/>
            <person name="Rusch D."/>
            <person name="Podicherti R."/>
            <person name="Tsui H.-C.T."/>
            <person name="Winkler M.E."/>
        </authorList>
    </citation>
    <scope>NUCLEOTIDE SEQUENCE</scope>
</reference>
<dbReference type="GO" id="GO:0009245">
    <property type="term" value="P:lipid A biosynthetic process"/>
    <property type="evidence" value="ECO:0007669"/>
    <property type="project" value="TreeGrafter"/>
</dbReference>
<dbReference type="PANTHER" id="PTHR20863">
    <property type="entry name" value="ACYL CARRIER PROTEIN"/>
    <property type="match status" value="1"/>
</dbReference>
<evidence type="ECO:0000256" key="1">
    <source>
        <dbReference type="ARBA" id="ARBA00022450"/>
    </source>
</evidence>
<gene>
    <name evidence="4" type="ORF">METZ01_LOCUS64814</name>
</gene>